<protein>
    <submittedName>
        <fullName evidence="4">Uncharacterized protein</fullName>
    </submittedName>
</protein>
<evidence type="ECO:0000313" key="4">
    <source>
        <dbReference type="EMBL" id="KAE9280446.1"/>
    </source>
</evidence>
<dbReference type="AlphaFoldDB" id="A0A6A4BU69"/>
<dbReference type="InterPro" id="IPR001584">
    <property type="entry name" value="Integrase_cat-core"/>
</dbReference>
<dbReference type="PROSITE" id="PS50013">
    <property type="entry name" value="CHROMO_2"/>
    <property type="match status" value="1"/>
</dbReference>
<dbReference type="SUPFAM" id="SSF54160">
    <property type="entry name" value="Chromo domain-like"/>
    <property type="match status" value="1"/>
</dbReference>
<accession>A0A6A4BU69</accession>
<dbReference type="Pfam" id="PF00665">
    <property type="entry name" value="rve"/>
    <property type="match status" value="1"/>
</dbReference>
<dbReference type="SMART" id="SM00298">
    <property type="entry name" value="CHROMO"/>
    <property type="match status" value="1"/>
</dbReference>
<dbReference type="Gene3D" id="3.30.70.270">
    <property type="match status" value="3"/>
</dbReference>
<name>A0A6A4BU69_9STRA</name>
<dbReference type="Gene3D" id="3.30.420.10">
    <property type="entry name" value="Ribonuclease H-like superfamily/Ribonuclease H"/>
    <property type="match status" value="1"/>
</dbReference>
<dbReference type="FunFam" id="1.10.340.70:FF:000001">
    <property type="entry name" value="Retrovirus-related Pol polyprotein from transposon gypsy-like Protein"/>
    <property type="match status" value="1"/>
</dbReference>
<sequence length="1110" mass="126543">MEDQVRAILEKHHASFLGDGKAVPAPARGVVRDVDVGDAKPVAQRSRPIRPQHLRKVYELLEKLVQTKLVEYSDSDWALPIVIVMKKNGVDIRLCIDYRLVNQLIKLMHYPLPLIDDLLIGFESTMWFLSLDMASGFWAVPMTLRAKHISAFICPLGHFQWTRMPFGLKNAPLIYQQMLDNCLWGFVRLPASEESQVDADVLEFLGIRTEGSDEEEMSTIAEGMTVFQRNIPAPPQLNPVLGRSSYIDDIAYGAETWGQLCVDLDRLLYRLRYWGISVSLPKSEFGKKTISYLSHEIGAEGIRAKPKIAKGVKDLPFPSTLKGVQSFLGSLNYYNKFIEDLPVIAAVLYELTDEQIRAGRDLSRAREAFEVLKRKIVSTPLLRHPDPQKPFVIIVHANPWAACAVMGQEYDGVILPQAHGLIQCLNPRLQLLLNAFAELRPQFKSVKLVHVKREFNAAADYLTSKTLAARCEVTLEDPVELAQLKQLNRIAEKLYRSSKLQSPCLQTLKYLLSLEDKLVRKKAPLEKTGTLIEMRETMASEGVTSEFSPETATPAMAIAERWRRILAQQGAELWIRRLQDYLKGDLIDLSAAEAEDVAKIANQFVLDYRGALYYLSRATPNRPRDQAEMLRLVVPRSLQADLLHLSNEDFQGAHQGITRTFERLRREYYWPGMYADVERFVKECVDCVTAKGAPPNPGPSPGNILATRPFEAVSMDFVTHLPKSDRGNVFLLLFQCMFSGFVICKPMSSTTAQEVAEAYMDRVFQRFGASEMIRHDRDPRFMSEVFAKFREMLGSRQRATLAYRPQANGQQERSVQTVIRAVRAYVAELDQSDWDDQVEKLMWALNTSFDATRLDTPFYLVHGWGPQSTVSAMLGPRPAGVDQRTAYEWRRGVQRQYEYAQAWAKDLQAQAKAKRSEAQTKIWQELSERLKKGFAVGDAVWLYLARVQSGLTKKFAHLWQEPFRILETSDDFRCKLKIEGSGYKLYPWVHVSRLKPRALFPDRPTEEIEVAEEDDFDAALLAEDVDDPDEAQSEYEVESIQDVRWVKRTRTSKRVREYLVKWKGYSETDWLPMSQLNCGALLYDFNKGAKAQARFKAMQAGDELPEPEAQ</sequence>
<dbReference type="CDD" id="cd01647">
    <property type="entry name" value="RT_LTR"/>
    <property type="match status" value="1"/>
</dbReference>
<dbReference type="Pfam" id="PF00078">
    <property type="entry name" value="RVT_1"/>
    <property type="match status" value="1"/>
</dbReference>
<dbReference type="EMBL" id="QXFT01004075">
    <property type="protein sequence ID" value="KAE9280446.1"/>
    <property type="molecule type" value="Genomic_DNA"/>
</dbReference>
<feature type="domain" description="Reverse transcriptase" evidence="2">
    <location>
        <begin position="66"/>
        <end position="297"/>
    </location>
</feature>
<reference evidence="4 5" key="1">
    <citation type="submission" date="2018-08" db="EMBL/GenBank/DDBJ databases">
        <title>Genomic investigation of the strawberry pathogen Phytophthora fragariae indicates pathogenicity is determined by transcriptional variation in three key races.</title>
        <authorList>
            <person name="Adams T.M."/>
            <person name="Armitage A.D."/>
            <person name="Sobczyk M.K."/>
            <person name="Bates H.J."/>
            <person name="Dunwell J.M."/>
            <person name="Nellist C.F."/>
            <person name="Harrison R.J."/>
        </authorList>
    </citation>
    <scope>NUCLEOTIDE SEQUENCE [LARGE SCALE GENOMIC DNA]</scope>
    <source>
        <strain evidence="4 5">SCRP333</strain>
    </source>
</reference>
<dbReference type="SUPFAM" id="SSF56672">
    <property type="entry name" value="DNA/RNA polymerases"/>
    <property type="match status" value="1"/>
</dbReference>
<dbReference type="GO" id="GO:0003676">
    <property type="term" value="F:nucleic acid binding"/>
    <property type="evidence" value="ECO:0007669"/>
    <property type="project" value="InterPro"/>
</dbReference>
<dbReference type="InterPro" id="IPR000477">
    <property type="entry name" value="RT_dom"/>
</dbReference>
<dbReference type="InterPro" id="IPR043128">
    <property type="entry name" value="Rev_trsase/Diguanyl_cyclase"/>
</dbReference>
<gene>
    <name evidence="4" type="ORF">PR003_g27958</name>
</gene>
<dbReference type="PANTHER" id="PTHR37984">
    <property type="entry name" value="PROTEIN CBG26694"/>
    <property type="match status" value="1"/>
</dbReference>
<dbReference type="Gene3D" id="2.40.50.40">
    <property type="match status" value="1"/>
</dbReference>
<dbReference type="PROSITE" id="PS50878">
    <property type="entry name" value="RT_POL"/>
    <property type="match status" value="1"/>
</dbReference>
<keyword evidence="5" id="KW-1185">Reference proteome</keyword>
<dbReference type="PROSITE" id="PS50994">
    <property type="entry name" value="INTEGRASE"/>
    <property type="match status" value="1"/>
</dbReference>
<dbReference type="InterPro" id="IPR050951">
    <property type="entry name" value="Retrovirus_Pol_polyprotein"/>
</dbReference>
<proteinExistence type="predicted"/>
<dbReference type="PANTHER" id="PTHR37984:SF5">
    <property type="entry name" value="PROTEIN NYNRIN-LIKE"/>
    <property type="match status" value="1"/>
</dbReference>
<evidence type="ECO:0000313" key="5">
    <source>
        <dbReference type="Proteomes" id="UP000434957"/>
    </source>
</evidence>
<dbReference type="Pfam" id="PF17921">
    <property type="entry name" value="Integrase_H2C2"/>
    <property type="match status" value="1"/>
</dbReference>
<dbReference type="InterPro" id="IPR043502">
    <property type="entry name" value="DNA/RNA_pol_sf"/>
</dbReference>
<dbReference type="Gene3D" id="3.10.10.10">
    <property type="entry name" value="HIV Type 1 Reverse Transcriptase, subunit A, domain 1"/>
    <property type="match status" value="1"/>
</dbReference>
<feature type="domain" description="Chromo" evidence="1">
    <location>
        <begin position="1035"/>
        <end position="1087"/>
    </location>
</feature>
<dbReference type="InterPro" id="IPR016197">
    <property type="entry name" value="Chromo-like_dom_sf"/>
</dbReference>
<organism evidence="4 5">
    <name type="scientific">Phytophthora rubi</name>
    <dbReference type="NCBI Taxonomy" id="129364"/>
    <lineage>
        <taxon>Eukaryota</taxon>
        <taxon>Sar</taxon>
        <taxon>Stramenopiles</taxon>
        <taxon>Oomycota</taxon>
        <taxon>Peronosporomycetes</taxon>
        <taxon>Peronosporales</taxon>
        <taxon>Peronosporaceae</taxon>
        <taxon>Phytophthora</taxon>
    </lineage>
</organism>
<dbReference type="InterPro" id="IPR012337">
    <property type="entry name" value="RNaseH-like_sf"/>
</dbReference>
<dbReference type="CDD" id="cd00024">
    <property type="entry name" value="CD_CSD"/>
    <property type="match status" value="1"/>
</dbReference>
<dbReference type="InterPro" id="IPR000953">
    <property type="entry name" value="Chromo/chromo_shadow_dom"/>
</dbReference>
<evidence type="ECO:0000259" key="2">
    <source>
        <dbReference type="PROSITE" id="PS50878"/>
    </source>
</evidence>
<comment type="caution">
    <text evidence="4">The sequence shown here is derived from an EMBL/GenBank/DDBJ whole genome shotgun (WGS) entry which is preliminary data.</text>
</comment>
<evidence type="ECO:0000259" key="3">
    <source>
        <dbReference type="PROSITE" id="PS50994"/>
    </source>
</evidence>
<evidence type="ECO:0000259" key="1">
    <source>
        <dbReference type="PROSITE" id="PS50013"/>
    </source>
</evidence>
<dbReference type="Proteomes" id="UP000434957">
    <property type="component" value="Unassembled WGS sequence"/>
</dbReference>
<dbReference type="Gene3D" id="1.10.340.70">
    <property type="match status" value="1"/>
</dbReference>
<dbReference type="InterPro" id="IPR036397">
    <property type="entry name" value="RNaseH_sf"/>
</dbReference>
<dbReference type="SUPFAM" id="SSF53098">
    <property type="entry name" value="Ribonuclease H-like"/>
    <property type="match status" value="1"/>
</dbReference>
<dbReference type="GO" id="GO:0015074">
    <property type="term" value="P:DNA integration"/>
    <property type="evidence" value="ECO:0007669"/>
    <property type="project" value="InterPro"/>
</dbReference>
<feature type="domain" description="Integrase catalytic" evidence="3">
    <location>
        <begin position="705"/>
        <end position="865"/>
    </location>
</feature>
<dbReference type="InterPro" id="IPR041588">
    <property type="entry name" value="Integrase_H2C2"/>
</dbReference>